<dbReference type="PANTHER" id="PTHR12126">
    <property type="entry name" value="NADH-UBIQUINONE OXIDOREDUCTASE 39 KDA SUBUNIT-RELATED"/>
    <property type="match status" value="1"/>
</dbReference>
<accession>A0A2P6NHA3</accession>
<dbReference type="PANTHER" id="PTHR12126:SF11">
    <property type="entry name" value="NADH DEHYDROGENASE [UBIQUINONE] 1 ALPHA SUBCOMPLEX SUBUNIT 9, MITOCHONDRIAL"/>
    <property type="match status" value="1"/>
</dbReference>
<evidence type="ECO:0000259" key="1">
    <source>
        <dbReference type="Pfam" id="PF01712"/>
    </source>
</evidence>
<dbReference type="SUPFAM" id="SSF51735">
    <property type="entry name" value="NAD(P)-binding Rossmann-fold domains"/>
    <property type="match status" value="1"/>
</dbReference>
<evidence type="ECO:0000313" key="4">
    <source>
        <dbReference type="Proteomes" id="UP000241769"/>
    </source>
</evidence>
<dbReference type="CDD" id="cd01673">
    <property type="entry name" value="dNK"/>
    <property type="match status" value="1"/>
</dbReference>
<dbReference type="GO" id="GO:0044877">
    <property type="term" value="F:protein-containing complex binding"/>
    <property type="evidence" value="ECO:0007669"/>
    <property type="project" value="TreeGrafter"/>
</dbReference>
<dbReference type="CDD" id="cd05271">
    <property type="entry name" value="NDUFA9_like_SDR_a"/>
    <property type="match status" value="1"/>
</dbReference>
<dbReference type="GO" id="GO:0005739">
    <property type="term" value="C:mitochondrion"/>
    <property type="evidence" value="ECO:0007669"/>
    <property type="project" value="TreeGrafter"/>
</dbReference>
<keyword evidence="4" id="KW-1185">Reference proteome</keyword>
<feature type="domain" description="Deoxynucleoside kinase" evidence="1">
    <location>
        <begin position="434"/>
        <end position="627"/>
    </location>
</feature>
<dbReference type="InterPro" id="IPR016040">
    <property type="entry name" value="NAD(P)-bd_dom"/>
</dbReference>
<dbReference type="STRING" id="1890364.A0A2P6NHA3"/>
<dbReference type="InterPro" id="IPR051207">
    <property type="entry name" value="ComplexI_NDUFA9_subunit"/>
</dbReference>
<evidence type="ECO:0000259" key="2">
    <source>
        <dbReference type="Pfam" id="PF13460"/>
    </source>
</evidence>
<comment type="caution">
    <text evidence="3">The sequence shown here is derived from an EMBL/GenBank/DDBJ whole genome shotgun (WGS) entry which is preliminary data.</text>
</comment>
<dbReference type="InterPro" id="IPR036291">
    <property type="entry name" value="NAD(P)-bd_dom_sf"/>
</dbReference>
<dbReference type="InterPro" id="IPR031314">
    <property type="entry name" value="DNK_dom"/>
</dbReference>
<sequence>MGAPSRSCVLISFEFRTRVEITCAVGSGVFIGQRELDDKSSGVENTLRRMGTGEPAKQEEPVKCEKIKITRSLKMLGNSSRVLQFKIRLAPRPPRPQVARRNASSSLRPTEAYEKPFILQKAGANSGSVATVFGCSGFLGRYVVETLAEAGMYVVTPFRGEPRDVDHLKVLGEVGQIAPVRYDVREKETINKAIEHSEVVVNMVGRAWETRNFNYQQVHVDAARLLAQTAKERGVKRFIHFSSVGADVNSPSPFLRSKAEGEEAVRQEFPQATILRLGPVFGPEDNLLNKWGWLTRSSSIRVFVNLDHKFQPLHFLNVSDAALAVLKDGGTIGKTYELGGPKVFSIESLLRELILPYMETQPTLITYPYAKAKRYVYWLEQLKSPAFLLSEVENSQVDLVTSEGSLGLKDLKVNPLGIKEQSDVILKVFKPVKQGNISAGKSTLAVNLAKLTQSKLILEPVQTNPYLKDFYADPPAVALKMQVWLQRQRYLSYVQSVRNVIDSGRQVILDRSVFSDWVFAEKNRRDGNISFQGFNFYSDLRKRMLTHLPNPHLIVHLDVKPEECSRRIQLRKRSYEGGIPLEYLSGLSDCYDTFLKTMEKGGTPVLRVDWNQFGDAQSVADAVNRELKNNATTEDSRWRNPKLKDYVRDKERIADTCQILPEDIQNLPEASNWEEELLYLKSWQDTEVTEEVTMAEKQLVLDAQMMQQRKVDMVR</sequence>
<feature type="domain" description="NAD(P)-binding" evidence="2">
    <location>
        <begin position="134"/>
        <end position="277"/>
    </location>
</feature>
<gene>
    <name evidence="3" type="ORF">PROFUN_09327</name>
</gene>
<dbReference type="InParanoid" id="A0A2P6NHA3"/>
<dbReference type="Gene3D" id="3.40.50.300">
    <property type="entry name" value="P-loop containing nucleotide triphosphate hydrolases"/>
    <property type="match status" value="1"/>
</dbReference>
<organism evidence="3 4">
    <name type="scientific">Planoprotostelium fungivorum</name>
    <dbReference type="NCBI Taxonomy" id="1890364"/>
    <lineage>
        <taxon>Eukaryota</taxon>
        <taxon>Amoebozoa</taxon>
        <taxon>Evosea</taxon>
        <taxon>Variosea</taxon>
        <taxon>Cavosteliida</taxon>
        <taxon>Cavosteliaceae</taxon>
        <taxon>Planoprotostelium</taxon>
    </lineage>
</organism>
<dbReference type="Pfam" id="PF01712">
    <property type="entry name" value="dNK"/>
    <property type="match status" value="1"/>
</dbReference>
<dbReference type="Gene3D" id="3.40.50.720">
    <property type="entry name" value="NAD(P)-binding Rossmann-like Domain"/>
    <property type="match status" value="1"/>
</dbReference>
<dbReference type="AlphaFoldDB" id="A0A2P6NHA3"/>
<dbReference type="InterPro" id="IPR027417">
    <property type="entry name" value="P-loop_NTPase"/>
</dbReference>
<name>A0A2P6NHA3_9EUKA</name>
<dbReference type="EMBL" id="MDYQ01000084">
    <property type="protein sequence ID" value="PRP83346.1"/>
    <property type="molecule type" value="Genomic_DNA"/>
</dbReference>
<dbReference type="Proteomes" id="UP000241769">
    <property type="component" value="Unassembled WGS sequence"/>
</dbReference>
<protein>
    <submittedName>
        <fullName evidence="3">NADH dehydrogenase</fullName>
    </submittedName>
</protein>
<dbReference type="Pfam" id="PF13460">
    <property type="entry name" value="NAD_binding_10"/>
    <property type="match status" value="1"/>
</dbReference>
<evidence type="ECO:0000313" key="3">
    <source>
        <dbReference type="EMBL" id="PRP83346.1"/>
    </source>
</evidence>
<proteinExistence type="predicted"/>
<reference evidence="3 4" key="1">
    <citation type="journal article" date="2018" name="Genome Biol. Evol.">
        <title>Multiple Roots of Fruiting Body Formation in Amoebozoa.</title>
        <authorList>
            <person name="Hillmann F."/>
            <person name="Forbes G."/>
            <person name="Novohradska S."/>
            <person name="Ferling I."/>
            <person name="Riege K."/>
            <person name="Groth M."/>
            <person name="Westermann M."/>
            <person name="Marz M."/>
            <person name="Spaller T."/>
            <person name="Winckler T."/>
            <person name="Schaap P."/>
            <person name="Glockner G."/>
        </authorList>
    </citation>
    <scope>NUCLEOTIDE SEQUENCE [LARGE SCALE GENOMIC DNA]</scope>
    <source>
        <strain evidence="3 4">Jena</strain>
    </source>
</reference>
<dbReference type="SUPFAM" id="SSF52540">
    <property type="entry name" value="P-loop containing nucleoside triphosphate hydrolases"/>
    <property type="match status" value="1"/>
</dbReference>
<dbReference type="OrthoDB" id="275457at2759"/>